<dbReference type="RefSeq" id="WP_014759292.1">
    <property type="nucleotide sequence ID" value="NC_017992.1"/>
</dbReference>
<dbReference type="eggNOG" id="ENOG5030FTG">
    <property type="taxonomic scope" value="Bacteria"/>
</dbReference>
<dbReference type="GO" id="GO:0003690">
    <property type="term" value="F:double-stranded DNA binding"/>
    <property type="evidence" value="ECO:0007669"/>
    <property type="project" value="InterPro"/>
</dbReference>
<gene>
    <name evidence="1" type="ordered locus">Tsac_2459</name>
</gene>
<sequence length="48" mass="5328">MDEKLKIEAAKELGLLDKVHKVGWSNLTAQETGKIGAIVKKKKYKSAM</sequence>
<dbReference type="GO" id="GO:0006265">
    <property type="term" value="P:DNA topological change"/>
    <property type="evidence" value="ECO:0007669"/>
    <property type="project" value="InterPro"/>
</dbReference>
<dbReference type="PATRIC" id="fig|1094508.3.peg.2494"/>
<dbReference type="Pfam" id="PF00269">
    <property type="entry name" value="SASP"/>
    <property type="match status" value="1"/>
</dbReference>
<protein>
    <recommendedName>
        <fullName evidence="3">Small, acid-soluble spore protein, alpha/beta type</fullName>
    </recommendedName>
</protein>
<evidence type="ECO:0008006" key="3">
    <source>
        <dbReference type="Google" id="ProtNLM"/>
    </source>
</evidence>
<accession>I3VY62</accession>
<dbReference type="EMBL" id="CP003184">
    <property type="protein sequence ID" value="AFK87457.1"/>
    <property type="molecule type" value="Genomic_DNA"/>
</dbReference>
<dbReference type="STRING" id="1094508.Tsac_2459"/>
<evidence type="ECO:0000313" key="2">
    <source>
        <dbReference type="Proteomes" id="UP000006178"/>
    </source>
</evidence>
<organism evidence="1 2">
    <name type="scientific">Thermoanaerobacterium saccharolyticum (strain DSM 8691 / JW/SL-YS485)</name>
    <dbReference type="NCBI Taxonomy" id="1094508"/>
    <lineage>
        <taxon>Bacteria</taxon>
        <taxon>Bacillati</taxon>
        <taxon>Bacillota</taxon>
        <taxon>Clostridia</taxon>
        <taxon>Thermoanaerobacterales</taxon>
        <taxon>Thermoanaerobacteraceae</taxon>
        <taxon>Thermoanaerobacterium</taxon>
    </lineage>
</organism>
<dbReference type="KEGG" id="tsh:Tsac_2459"/>
<evidence type="ECO:0000313" key="1">
    <source>
        <dbReference type="EMBL" id="AFK87457.1"/>
    </source>
</evidence>
<keyword evidence="2" id="KW-1185">Reference proteome</keyword>
<dbReference type="BioCyc" id="TSAC1094508:GLMA-2494-MONOMER"/>
<dbReference type="AlphaFoldDB" id="I3VY62"/>
<reference evidence="1 2" key="1">
    <citation type="journal article" date="2014" name="Appl. Environ. Microbiol.">
        <title>Profile of Secreted Hydrolases, Associated Proteins, and SlpA in Thermoanaerobacterium saccharolyticum during the Degradation of Hemicellulose.</title>
        <authorList>
            <person name="Currie D.H."/>
            <person name="Guss A.M."/>
            <person name="Herring C.D."/>
            <person name="Giannone R.J."/>
            <person name="Johnson C.M."/>
            <person name="Lankford P.K."/>
            <person name="Brown S.D."/>
            <person name="Hettich R.L."/>
            <person name="Lynd L.R."/>
        </authorList>
    </citation>
    <scope>NUCLEOTIDE SEQUENCE [LARGE SCALE GENOMIC DNA]</scope>
    <source>
        <strain evidence="2">DSM 8691 / JW/SL-YS485</strain>
    </source>
</reference>
<proteinExistence type="predicted"/>
<dbReference type="Proteomes" id="UP000006178">
    <property type="component" value="Chromosome"/>
</dbReference>
<dbReference type="InterPro" id="IPR001448">
    <property type="entry name" value="SASP_alpha/beta-type"/>
</dbReference>
<name>I3VY62_THESW</name>